<feature type="domain" description="Tyr recombinase" evidence="2">
    <location>
        <begin position="1"/>
        <end position="94"/>
    </location>
</feature>
<evidence type="ECO:0000259" key="2">
    <source>
        <dbReference type="PROSITE" id="PS51898"/>
    </source>
</evidence>
<dbReference type="GO" id="GO:0015074">
    <property type="term" value="P:DNA integration"/>
    <property type="evidence" value="ECO:0007669"/>
    <property type="project" value="InterPro"/>
</dbReference>
<dbReference type="Pfam" id="PF00589">
    <property type="entry name" value="Phage_integrase"/>
    <property type="match status" value="1"/>
</dbReference>
<dbReference type="GO" id="GO:0003677">
    <property type="term" value="F:DNA binding"/>
    <property type="evidence" value="ECO:0007669"/>
    <property type="project" value="InterPro"/>
</dbReference>
<dbReference type="InterPro" id="IPR013762">
    <property type="entry name" value="Integrase-like_cat_sf"/>
</dbReference>
<gene>
    <name evidence="3" type="ORF">S06H3_58984</name>
</gene>
<dbReference type="AlphaFoldDB" id="X1QTJ5"/>
<evidence type="ECO:0000256" key="1">
    <source>
        <dbReference type="ARBA" id="ARBA00023172"/>
    </source>
</evidence>
<reference evidence="3" key="1">
    <citation type="journal article" date="2014" name="Front. Microbiol.">
        <title>High frequency of phylogenetically diverse reductive dehalogenase-homologous genes in deep subseafloor sedimentary metagenomes.</title>
        <authorList>
            <person name="Kawai M."/>
            <person name="Futagami T."/>
            <person name="Toyoda A."/>
            <person name="Takaki Y."/>
            <person name="Nishi S."/>
            <person name="Hori S."/>
            <person name="Arai W."/>
            <person name="Tsubouchi T."/>
            <person name="Morono Y."/>
            <person name="Uchiyama I."/>
            <person name="Ito T."/>
            <person name="Fujiyama A."/>
            <person name="Inagaki F."/>
            <person name="Takami H."/>
        </authorList>
    </citation>
    <scope>NUCLEOTIDE SEQUENCE</scope>
    <source>
        <strain evidence="3">Expedition CK06-06</strain>
    </source>
</reference>
<keyword evidence="1" id="KW-0233">DNA recombination</keyword>
<dbReference type="PANTHER" id="PTHR30349:SF64">
    <property type="entry name" value="PROPHAGE INTEGRASE INTD-RELATED"/>
    <property type="match status" value="1"/>
</dbReference>
<name>X1QTJ5_9ZZZZ</name>
<dbReference type="PROSITE" id="PS51898">
    <property type="entry name" value="TYR_RECOMBINASE"/>
    <property type="match status" value="1"/>
</dbReference>
<organism evidence="3">
    <name type="scientific">marine sediment metagenome</name>
    <dbReference type="NCBI Taxonomy" id="412755"/>
    <lineage>
        <taxon>unclassified sequences</taxon>
        <taxon>metagenomes</taxon>
        <taxon>ecological metagenomes</taxon>
    </lineage>
</organism>
<comment type="caution">
    <text evidence="3">The sequence shown here is derived from an EMBL/GenBank/DDBJ whole genome shotgun (WGS) entry which is preliminary data.</text>
</comment>
<dbReference type="PANTHER" id="PTHR30349">
    <property type="entry name" value="PHAGE INTEGRASE-RELATED"/>
    <property type="match status" value="1"/>
</dbReference>
<dbReference type="Gene3D" id="1.10.443.10">
    <property type="entry name" value="Intergrase catalytic core"/>
    <property type="match status" value="1"/>
</dbReference>
<sequence>LEKWIQSHPDYKFIFSEKKPMSPRNVQLLTKTAAKKARINKRVTPHTLRHSFATHLLENGENLLVIQQLLGHENLETTRIYTHISQDQLKKVKSPLDRL</sequence>
<dbReference type="SUPFAM" id="SSF56349">
    <property type="entry name" value="DNA breaking-rejoining enzymes"/>
    <property type="match status" value="1"/>
</dbReference>
<protein>
    <recommendedName>
        <fullName evidence="2">Tyr recombinase domain-containing protein</fullName>
    </recommendedName>
</protein>
<proteinExistence type="predicted"/>
<dbReference type="InterPro" id="IPR002104">
    <property type="entry name" value="Integrase_catalytic"/>
</dbReference>
<dbReference type="GO" id="GO:0006310">
    <property type="term" value="P:DNA recombination"/>
    <property type="evidence" value="ECO:0007669"/>
    <property type="project" value="UniProtKB-KW"/>
</dbReference>
<dbReference type="InterPro" id="IPR011010">
    <property type="entry name" value="DNA_brk_join_enz"/>
</dbReference>
<dbReference type="InterPro" id="IPR050090">
    <property type="entry name" value="Tyrosine_recombinase_XerCD"/>
</dbReference>
<accession>X1QTJ5</accession>
<feature type="non-terminal residue" evidence="3">
    <location>
        <position position="1"/>
    </location>
</feature>
<evidence type="ECO:0000313" key="3">
    <source>
        <dbReference type="EMBL" id="GAI58121.1"/>
    </source>
</evidence>
<dbReference type="EMBL" id="BARV01038254">
    <property type="protein sequence ID" value="GAI58121.1"/>
    <property type="molecule type" value="Genomic_DNA"/>
</dbReference>